<dbReference type="GO" id="GO:0009909">
    <property type="term" value="P:regulation of flower development"/>
    <property type="evidence" value="ECO:0007669"/>
    <property type="project" value="InterPro"/>
</dbReference>
<gene>
    <name evidence="5" type="ORF">ZIOFF_072307</name>
</gene>
<dbReference type="Proteomes" id="UP000734854">
    <property type="component" value="Unassembled WGS sequence"/>
</dbReference>
<protein>
    <recommendedName>
        <fullName evidence="4">CCT domain-containing protein</fullName>
    </recommendedName>
</protein>
<reference evidence="5 6" key="1">
    <citation type="submission" date="2020-08" db="EMBL/GenBank/DDBJ databases">
        <title>Plant Genome Project.</title>
        <authorList>
            <person name="Zhang R.-G."/>
        </authorList>
    </citation>
    <scope>NUCLEOTIDE SEQUENCE [LARGE SCALE GENOMIC DNA]</scope>
    <source>
        <tissue evidence="5">Rhizome</tissue>
    </source>
</reference>
<dbReference type="InterPro" id="IPR010402">
    <property type="entry name" value="CCT_domain"/>
</dbReference>
<dbReference type="GO" id="GO:0003700">
    <property type="term" value="F:DNA-binding transcription factor activity"/>
    <property type="evidence" value="ECO:0007669"/>
    <property type="project" value="TreeGrafter"/>
</dbReference>
<evidence type="ECO:0000256" key="2">
    <source>
        <dbReference type="ARBA" id="ARBA00023242"/>
    </source>
</evidence>
<evidence type="ECO:0000256" key="3">
    <source>
        <dbReference type="PROSITE-ProRule" id="PRU00357"/>
    </source>
</evidence>
<dbReference type="PROSITE" id="PS51017">
    <property type="entry name" value="CCT"/>
    <property type="match status" value="1"/>
</dbReference>
<dbReference type="PANTHER" id="PTHR31319">
    <property type="entry name" value="ZINC FINGER PROTEIN CONSTANS-LIKE 4"/>
    <property type="match status" value="1"/>
</dbReference>
<feature type="domain" description="CCT" evidence="4">
    <location>
        <begin position="155"/>
        <end position="197"/>
    </location>
</feature>
<evidence type="ECO:0000313" key="5">
    <source>
        <dbReference type="EMBL" id="KAG6471206.1"/>
    </source>
</evidence>
<keyword evidence="2 3" id="KW-0539">Nucleus</keyword>
<dbReference type="EMBL" id="JACMSC010000021">
    <property type="protein sequence ID" value="KAG6471206.1"/>
    <property type="molecule type" value="Genomic_DNA"/>
</dbReference>
<dbReference type="GO" id="GO:0005634">
    <property type="term" value="C:nucleus"/>
    <property type="evidence" value="ECO:0007669"/>
    <property type="project" value="UniProtKB-SubCell"/>
</dbReference>
<dbReference type="InterPro" id="IPR045281">
    <property type="entry name" value="CONSTANS-like"/>
</dbReference>
<sequence>MNKQFVFRYGSNLSCPRSTIVNAIAPQLIRRRATQTSFTLLAMFSFSPNHSVFFHEAAGAGAAPHGLLPDGSGSSFQLPQSYFDGSSSAHSLLLHHHVAELIYPTYSSSPTSSSSCDYLDFNGQPARRVLGTRDLQGMNCPDASHRMARYSAEERKERIERYRSKRNRRNFHKKIAYACRKTLADSRPRVKGRFTRKEEMEIEKAETATAIVVNLFSHDTGERKQRNSRNVEVDWRSQLQAALATEDEADSCYNEELIASFTDALSVNLYS</sequence>
<dbReference type="PANTHER" id="PTHR31319:SF114">
    <property type="entry name" value="OS12G0262400 PROTEIN"/>
    <property type="match status" value="1"/>
</dbReference>
<name>A0A8J5BFK0_ZINOF</name>
<organism evidence="5 6">
    <name type="scientific">Zingiber officinale</name>
    <name type="common">Ginger</name>
    <name type="synonym">Amomum zingiber</name>
    <dbReference type="NCBI Taxonomy" id="94328"/>
    <lineage>
        <taxon>Eukaryota</taxon>
        <taxon>Viridiplantae</taxon>
        <taxon>Streptophyta</taxon>
        <taxon>Embryophyta</taxon>
        <taxon>Tracheophyta</taxon>
        <taxon>Spermatophyta</taxon>
        <taxon>Magnoliopsida</taxon>
        <taxon>Liliopsida</taxon>
        <taxon>Zingiberales</taxon>
        <taxon>Zingiberaceae</taxon>
        <taxon>Zingiber</taxon>
    </lineage>
</organism>
<evidence type="ECO:0000259" key="4">
    <source>
        <dbReference type="PROSITE" id="PS51017"/>
    </source>
</evidence>
<keyword evidence="6" id="KW-1185">Reference proteome</keyword>
<evidence type="ECO:0000256" key="1">
    <source>
        <dbReference type="ARBA" id="ARBA00004123"/>
    </source>
</evidence>
<dbReference type="AlphaFoldDB" id="A0A8J5BFK0"/>
<accession>A0A8J5BFK0</accession>
<dbReference type="Pfam" id="PF06203">
    <property type="entry name" value="CCT"/>
    <property type="match status" value="1"/>
</dbReference>
<evidence type="ECO:0000313" key="6">
    <source>
        <dbReference type="Proteomes" id="UP000734854"/>
    </source>
</evidence>
<comment type="subcellular location">
    <subcellularLocation>
        <location evidence="1 3">Nucleus</location>
    </subcellularLocation>
</comment>
<proteinExistence type="predicted"/>
<comment type="caution">
    <text evidence="5">The sequence shown here is derived from an EMBL/GenBank/DDBJ whole genome shotgun (WGS) entry which is preliminary data.</text>
</comment>